<name>A0A9P7U1T9_9HYPO</name>
<proteinExistence type="predicted"/>
<reference evidence="2 3" key="1">
    <citation type="journal article" date="2020" name="bioRxiv">
        <title>Whole genome comparisons of ergot fungi reveals the divergence and evolution of species within the genus Claviceps are the result of varying mechanisms driving genome evolution and host range expansion.</title>
        <authorList>
            <person name="Wyka S.A."/>
            <person name="Mondo S.J."/>
            <person name="Liu M."/>
            <person name="Dettman J."/>
            <person name="Nalam V."/>
            <person name="Broders K.D."/>
        </authorList>
    </citation>
    <scope>NUCLEOTIDE SEQUENCE [LARGE SCALE GENOMIC DNA]</scope>
    <source>
        <strain evidence="2 3">Clav52</strain>
    </source>
</reference>
<gene>
    <name evidence="2" type="ORF">E4U09_002184</name>
</gene>
<feature type="compositionally biased region" description="Polar residues" evidence="1">
    <location>
        <begin position="20"/>
        <end position="45"/>
    </location>
</feature>
<organism evidence="2 3">
    <name type="scientific">Claviceps aff. purpurea</name>
    <dbReference type="NCBI Taxonomy" id="1967640"/>
    <lineage>
        <taxon>Eukaryota</taxon>
        <taxon>Fungi</taxon>
        <taxon>Dikarya</taxon>
        <taxon>Ascomycota</taxon>
        <taxon>Pezizomycotina</taxon>
        <taxon>Sordariomycetes</taxon>
        <taxon>Hypocreomycetidae</taxon>
        <taxon>Hypocreales</taxon>
        <taxon>Clavicipitaceae</taxon>
        <taxon>Claviceps</taxon>
    </lineage>
</organism>
<protein>
    <submittedName>
        <fullName evidence="2">Uncharacterized protein</fullName>
    </submittedName>
</protein>
<dbReference type="AlphaFoldDB" id="A0A9P7U1T9"/>
<evidence type="ECO:0000313" key="3">
    <source>
        <dbReference type="Proteomes" id="UP000707071"/>
    </source>
</evidence>
<comment type="caution">
    <text evidence="2">The sequence shown here is derived from an EMBL/GenBank/DDBJ whole genome shotgun (WGS) entry which is preliminary data.</text>
</comment>
<feature type="region of interest" description="Disordered" evidence="1">
    <location>
        <begin position="20"/>
        <end position="50"/>
    </location>
</feature>
<dbReference type="EMBL" id="SRRH01000194">
    <property type="protein sequence ID" value="KAG6295389.1"/>
    <property type="molecule type" value="Genomic_DNA"/>
</dbReference>
<sequence>MAGKSYNVQRWLLNEDTPTWESRLPSSRRQVSDASRNERSNQWPSGQWLGTFGGDIASDAHRATHCVEVE</sequence>
<dbReference type="Proteomes" id="UP000707071">
    <property type="component" value="Unassembled WGS sequence"/>
</dbReference>
<keyword evidence="3" id="KW-1185">Reference proteome</keyword>
<accession>A0A9P7U1T9</accession>
<evidence type="ECO:0000313" key="2">
    <source>
        <dbReference type="EMBL" id="KAG6295389.1"/>
    </source>
</evidence>
<evidence type="ECO:0000256" key="1">
    <source>
        <dbReference type="SAM" id="MobiDB-lite"/>
    </source>
</evidence>